<evidence type="ECO:0000313" key="2">
    <source>
        <dbReference type="Proteomes" id="UP000003288"/>
    </source>
</evidence>
<proteinExistence type="predicted"/>
<evidence type="ECO:0000313" key="1">
    <source>
        <dbReference type="EMBL" id="EDM22947.1"/>
    </source>
</evidence>
<reference evidence="1 2" key="1">
    <citation type="journal article" date="2011" name="Stand. Genomic Sci.">
        <title>Draft genome sequence of Caminibacter mediatlanticus strain TB-2, an epsilonproteobacterium isolated from a deep-sea hydrothermal vent.</title>
        <authorList>
            <person name="Giovannelli D."/>
            <person name="Ferriera S."/>
            <person name="Johnson J."/>
            <person name="Kravitz S."/>
            <person name="Perez-Rodriguez I."/>
            <person name="Ricci J."/>
            <person name="O'Brien C."/>
            <person name="Voordeckers J.W."/>
            <person name="Bini E."/>
            <person name="Vetriani C."/>
        </authorList>
    </citation>
    <scope>NUCLEOTIDE SEQUENCE [LARGE SCALE GENOMIC DNA]</scope>
    <source>
        <strain evidence="1 2">TB-2</strain>
    </source>
</reference>
<dbReference type="AlphaFoldDB" id="A0AAI9AG04"/>
<dbReference type="RefSeq" id="WP_007475643.1">
    <property type="nucleotide sequence ID" value="NZ_ABCJ01000015.1"/>
</dbReference>
<protein>
    <submittedName>
        <fullName evidence="1">Uncharacterized protein</fullName>
    </submittedName>
</protein>
<accession>A0AAI9AG04</accession>
<gene>
    <name evidence="1" type="ORF">CMTB2_05562</name>
</gene>
<dbReference type="Proteomes" id="UP000003288">
    <property type="component" value="Unassembled WGS sequence"/>
</dbReference>
<sequence>METKIAFNIKNGEIEIISPQEAIDYKKMLLYAFNGLLNTIKTIELEKYQEKAKEYIKKIKKEKLEAMLKLNGAMPKLVINPDEKPVWVIIAYSFANNRYDFAVDKDDIADEVLIRADYKDKYNEFLKEKVKELIKKYPDLTPYDIPDEKIVLDGEDLLVIVKIKDDEVKFRIPKGAWEWKTQGGQDG</sequence>
<name>A0AAI9AG04_9BACT</name>
<dbReference type="EMBL" id="ABCJ01000015">
    <property type="protein sequence ID" value="EDM22947.1"/>
    <property type="molecule type" value="Genomic_DNA"/>
</dbReference>
<comment type="caution">
    <text evidence="1">The sequence shown here is derived from an EMBL/GenBank/DDBJ whole genome shotgun (WGS) entry which is preliminary data.</text>
</comment>
<organism evidence="1 2">
    <name type="scientific">Caminibacter mediatlanticus TB-2</name>
    <dbReference type="NCBI Taxonomy" id="391592"/>
    <lineage>
        <taxon>Bacteria</taxon>
        <taxon>Pseudomonadati</taxon>
        <taxon>Campylobacterota</taxon>
        <taxon>Epsilonproteobacteria</taxon>
        <taxon>Nautiliales</taxon>
        <taxon>Nautiliaceae</taxon>
        <taxon>Caminibacter</taxon>
    </lineage>
</organism>